<evidence type="ECO:0000313" key="9">
    <source>
        <dbReference type="Proteomes" id="UP000321113"/>
    </source>
</evidence>
<comment type="caution">
    <text evidence="8">The sequence shown here is derived from an EMBL/GenBank/DDBJ whole genome shotgun (WGS) entry which is preliminary data.</text>
</comment>
<dbReference type="InterPro" id="IPR030190">
    <property type="entry name" value="MacA_alpha-hairpin_sf"/>
</dbReference>
<feature type="domain" description="CusB-like beta-barrel" evidence="6">
    <location>
        <begin position="174"/>
        <end position="245"/>
    </location>
</feature>
<protein>
    <submittedName>
        <fullName evidence="8">MexH family multidrug efflux RND transporter periplasmic adaptor subunit</fullName>
    </submittedName>
</protein>
<feature type="domain" description="Multidrug resistance protein MdtA-like C-terminal permuted SH3" evidence="7">
    <location>
        <begin position="254"/>
        <end position="315"/>
    </location>
</feature>
<dbReference type="GO" id="GO:0030313">
    <property type="term" value="C:cell envelope"/>
    <property type="evidence" value="ECO:0007669"/>
    <property type="project" value="UniProtKB-SubCell"/>
</dbReference>
<dbReference type="GO" id="GO:1990195">
    <property type="term" value="C:macrolide transmembrane transporter complex"/>
    <property type="evidence" value="ECO:0007669"/>
    <property type="project" value="InterPro"/>
</dbReference>
<dbReference type="EMBL" id="BJXK01000010">
    <property type="protein sequence ID" value="GEM80254.1"/>
    <property type="molecule type" value="Genomic_DNA"/>
</dbReference>
<evidence type="ECO:0000256" key="2">
    <source>
        <dbReference type="ARBA" id="ARBA00009477"/>
    </source>
</evidence>
<dbReference type="RefSeq" id="WP_162892803.1">
    <property type="nucleotide sequence ID" value="NZ_BJXK01000010.1"/>
</dbReference>
<dbReference type="GO" id="GO:0015562">
    <property type="term" value="F:efflux transmembrane transporter activity"/>
    <property type="evidence" value="ECO:0007669"/>
    <property type="project" value="TreeGrafter"/>
</dbReference>
<dbReference type="PANTHER" id="PTHR30469:SF11">
    <property type="entry name" value="BLL4320 PROTEIN"/>
    <property type="match status" value="1"/>
</dbReference>
<keyword evidence="3" id="KW-0813">Transport</keyword>
<comment type="subcellular location">
    <subcellularLocation>
        <location evidence="1">Cell envelope</location>
    </subcellularLocation>
</comment>
<evidence type="ECO:0000313" key="8">
    <source>
        <dbReference type="EMBL" id="GEM80254.1"/>
    </source>
</evidence>
<feature type="domain" description="Multidrug resistance protein MdtA-like barrel-sandwich hybrid" evidence="5">
    <location>
        <begin position="42"/>
        <end position="160"/>
    </location>
</feature>
<evidence type="ECO:0000259" key="6">
    <source>
        <dbReference type="Pfam" id="PF25954"/>
    </source>
</evidence>
<dbReference type="Gene3D" id="2.40.420.20">
    <property type="match status" value="1"/>
</dbReference>
<dbReference type="InterPro" id="IPR006143">
    <property type="entry name" value="RND_pump_MFP"/>
</dbReference>
<dbReference type="Gene3D" id="2.40.50.100">
    <property type="match status" value="1"/>
</dbReference>
<proteinExistence type="inferred from homology"/>
<dbReference type="GO" id="GO:1990961">
    <property type="term" value="P:xenobiotic detoxification by transmembrane export across the plasma membrane"/>
    <property type="evidence" value="ECO:0007669"/>
    <property type="project" value="InterPro"/>
</dbReference>
<dbReference type="GO" id="GO:1990281">
    <property type="term" value="C:efflux pump complex"/>
    <property type="evidence" value="ECO:0007669"/>
    <property type="project" value="TreeGrafter"/>
</dbReference>
<evidence type="ECO:0000259" key="7">
    <source>
        <dbReference type="Pfam" id="PF25967"/>
    </source>
</evidence>
<dbReference type="Gene3D" id="6.10.140.1990">
    <property type="match status" value="1"/>
</dbReference>
<dbReference type="InterPro" id="IPR058792">
    <property type="entry name" value="Beta-barrel_RND_2"/>
</dbReference>
<name>A0A511QSC5_9VIBR</name>
<dbReference type="Pfam" id="PF25917">
    <property type="entry name" value="BSH_RND"/>
    <property type="match status" value="1"/>
</dbReference>
<reference evidence="8 9" key="1">
    <citation type="submission" date="2019-07" db="EMBL/GenBank/DDBJ databases">
        <title>Whole genome shotgun sequence of Vibrio superstes NBRC 103154.</title>
        <authorList>
            <person name="Hosoyama A."/>
            <person name="Uohara A."/>
            <person name="Ohji S."/>
            <person name="Ichikawa N."/>
        </authorList>
    </citation>
    <scope>NUCLEOTIDE SEQUENCE [LARGE SCALE GENOMIC DNA]</scope>
    <source>
        <strain evidence="8 9">NBRC 103154</strain>
    </source>
</reference>
<dbReference type="NCBIfam" id="TIGR01730">
    <property type="entry name" value="RND_mfp"/>
    <property type="match status" value="1"/>
</dbReference>
<dbReference type="Gene3D" id="2.40.30.170">
    <property type="match status" value="1"/>
</dbReference>
<dbReference type="InterPro" id="IPR058627">
    <property type="entry name" value="MdtA-like_C"/>
</dbReference>
<dbReference type="Proteomes" id="UP000321113">
    <property type="component" value="Unassembled WGS sequence"/>
</dbReference>
<keyword evidence="4" id="KW-0175">Coiled coil</keyword>
<accession>A0A511QSC5</accession>
<dbReference type="InterPro" id="IPR058625">
    <property type="entry name" value="MdtA-like_BSH"/>
</dbReference>
<dbReference type="PANTHER" id="PTHR30469">
    <property type="entry name" value="MULTIDRUG RESISTANCE PROTEIN MDTA"/>
    <property type="match status" value="1"/>
</dbReference>
<evidence type="ECO:0000256" key="3">
    <source>
        <dbReference type="ARBA" id="ARBA00022448"/>
    </source>
</evidence>
<dbReference type="Pfam" id="PF25967">
    <property type="entry name" value="RND-MFP_C"/>
    <property type="match status" value="1"/>
</dbReference>
<evidence type="ECO:0000256" key="1">
    <source>
        <dbReference type="ARBA" id="ARBA00004196"/>
    </source>
</evidence>
<dbReference type="SUPFAM" id="SSF111369">
    <property type="entry name" value="HlyD-like secretion proteins"/>
    <property type="match status" value="1"/>
</dbReference>
<keyword evidence="9" id="KW-1185">Reference proteome</keyword>
<sequence length="338" mass="37019">MISKKMSEYKKPPVAITTIMSKNEQWTQTVKAVGQVTSNQSTQVTSQISGQVKEINFKSGQTVSKGDVIVQLDDSLLKSKYNNQLAKVKLSKIELERQLILLKTNSTARNSVDKAQAQYAAQSADLEYIASEIDFMSIKAPFAGKLGIRTLNVGDYINPGSLIVDLESINDNYIDISVAESFQPLLVEGQKVTFSNDAYKGKTFTATISAIQPSSNQQSHNINVRAKVEGEGNQLVNGMYINAEIVLNKTVSIVPVPKVAISYSLYGDSVYVVTTENGQKTVQQKLIKVGPRQDDQIGILSGLKQGEEIVTSNQQQLKKGTVVKVNNSRPFPTESHKS</sequence>
<organism evidence="8 9">
    <name type="scientific">Vibrio superstes NBRC 103154</name>
    <dbReference type="NCBI Taxonomy" id="1219062"/>
    <lineage>
        <taxon>Bacteria</taxon>
        <taxon>Pseudomonadati</taxon>
        <taxon>Pseudomonadota</taxon>
        <taxon>Gammaproteobacteria</taxon>
        <taxon>Vibrionales</taxon>
        <taxon>Vibrionaceae</taxon>
        <taxon>Vibrio</taxon>
    </lineage>
</organism>
<dbReference type="Pfam" id="PF25954">
    <property type="entry name" value="Beta-barrel_RND_2"/>
    <property type="match status" value="1"/>
</dbReference>
<dbReference type="AlphaFoldDB" id="A0A511QSC5"/>
<evidence type="ECO:0000256" key="4">
    <source>
        <dbReference type="ARBA" id="ARBA00023054"/>
    </source>
</evidence>
<comment type="similarity">
    <text evidence="2">Belongs to the membrane fusion protein (MFP) (TC 8.A.1) family.</text>
</comment>
<gene>
    <name evidence="8" type="ORF">VSU01S_24990</name>
</gene>
<dbReference type="GO" id="GO:0019898">
    <property type="term" value="C:extrinsic component of membrane"/>
    <property type="evidence" value="ECO:0007669"/>
    <property type="project" value="InterPro"/>
</dbReference>
<evidence type="ECO:0000259" key="5">
    <source>
        <dbReference type="Pfam" id="PF25917"/>
    </source>
</evidence>